<organism evidence="10 11">
    <name type="scientific">Planctomicrobium piriforme</name>
    <dbReference type="NCBI Taxonomy" id="1576369"/>
    <lineage>
        <taxon>Bacteria</taxon>
        <taxon>Pseudomonadati</taxon>
        <taxon>Planctomycetota</taxon>
        <taxon>Planctomycetia</taxon>
        <taxon>Planctomycetales</taxon>
        <taxon>Planctomycetaceae</taxon>
        <taxon>Planctomicrobium</taxon>
    </lineage>
</organism>
<keyword evidence="1 8" id="KW-0963">Cytoplasm</keyword>
<dbReference type="InterPro" id="IPR025877">
    <property type="entry name" value="MobA-like_NTP_Trfase"/>
</dbReference>
<dbReference type="STRING" id="1576369.SAMN05421753_12562"/>
<dbReference type="PANTHER" id="PTHR19136">
    <property type="entry name" value="MOLYBDENUM COFACTOR GUANYLYLTRANSFERASE"/>
    <property type="match status" value="1"/>
</dbReference>
<evidence type="ECO:0000259" key="9">
    <source>
        <dbReference type="Pfam" id="PF12804"/>
    </source>
</evidence>
<comment type="caution">
    <text evidence="8">Lacks conserved residue(s) required for the propagation of feature annotation.</text>
</comment>
<dbReference type="SUPFAM" id="SSF53448">
    <property type="entry name" value="Nucleotide-diphospho-sugar transferases"/>
    <property type="match status" value="1"/>
</dbReference>
<evidence type="ECO:0000256" key="2">
    <source>
        <dbReference type="ARBA" id="ARBA00022679"/>
    </source>
</evidence>
<name>A0A1I3STC3_9PLAN</name>
<comment type="function">
    <text evidence="8">Transfers a GMP moiety from GTP to Mo-molybdopterin (Mo-MPT) cofactor (Moco or molybdenum cofactor) to form Mo-molybdopterin guanine dinucleotide (Mo-MGD) cofactor.</text>
</comment>
<comment type="cofactor">
    <cofactor evidence="8">
        <name>Mg(2+)</name>
        <dbReference type="ChEBI" id="CHEBI:18420"/>
    </cofactor>
</comment>
<feature type="binding site" evidence="8">
    <location>
        <position position="70"/>
    </location>
    <ligand>
        <name>GTP</name>
        <dbReference type="ChEBI" id="CHEBI:37565"/>
    </ligand>
</feature>
<dbReference type="Proteomes" id="UP000199518">
    <property type="component" value="Unassembled WGS sequence"/>
</dbReference>
<dbReference type="CDD" id="cd02503">
    <property type="entry name" value="MobA"/>
    <property type="match status" value="1"/>
</dbReference>
<dbReference type="EMBL" id="FOQD01000025">
    <property type="protein sequence ID" value="SFJ61643.1"/>
    <property type="molecule type" value="Genomic_DNA"/>
</dbReference>
<comment type="domain">
    <text evidence="8">The N-terminal domain determines nucleotide recognition and specific binding, while the C-terminal domain determines the specific binding to the target protein.</text>
</comment>
<keyword evidence="11" id="KW-1185">Reference proteome</keyword>
<feature type="binding site" evidence="8">
    <location>
        <position position="101"/>
    </location>
    <ligand>
        <name>Mg(2+)</name>
        <dbReference type="ChEBI" id="CHEBI:18420"/>
    </ligand>
</feature>
<dbReference type="GO" id="GO:0006777">
    <property type="term" value="P:Mo-molybdopterin cofactor biosynthetic process"/>
    <property type="evidence" value="ECO:0007669"/>
    <property type="project" value="UniProtKB-KW"/>
</dbReference>
<dbReference type="AlphaFoldDB" id="A0A1I3STC3"/>
<accession>A0A1I3STC3</accession>
<sequence>MLSTKIAGIVLCGGRSRRMGSLKWQLPFGGQTVLQRVLESVSAVASPVIVVGSNELPVPELPAGCSFVADETAFPGPLHALLRGLAQMPDEVEAVYLTGCDAPLLTPAFISAVCNSLREGFEIAAVSDGTHAQPLAAVYRTSVLSTAHELTDKGERSLQALLKACRTQLIHEDEFRSADPRLLSLRNMNTEDEYRDLLREIVEC</sequence>
<protein>
    <recommendedName>
        <fullName evidence="8">Probable molybdenum cofactor guanylyltransferase</fullName>
        <shortName evidence="8">MoCo guanylyltransferase</shortName>
        <ecNumber evidence="8">2.7.7.77</ecNumber>
    </recommendedName>
    <alternativeName>
        <fullName evidence="8">GTP:molybdopterin guanylyltransferase</fullName>
    </alternativeName>
    <alternativeName>
        <fullName evidence="8">Mo-MPT guanylyltransferase</fullName>
    </alternativeName>
    <alternativeName>
        <fullName evidence="8">Molybdopterin guanylyltransferase</fullName>
    </alternativeName>
    <alternativeName>
        <fullName evidence="8">Molybdopterin-guanine dinucleotide synthase</fullName>
        <shortName evidence="8">MGD synthase</shortName>
    </alternativeName>
</protein>
<reference evidence="11" key="1">
    <citation type="submission" date="2016-10" db="EMBL/GenBank/DDBJ databases">
        <authorList>
            <person name="Varghese N."/>
            <person name="Submissions S."/>
        </authorList>
    </citation>
    <scope>NUCLEOTIDE SEQUENCE [LARGE SCALE GENOMIC DNA]</scope>
    <source>
        <strain evidence="11">DSM 26348</strain>
    </source>
</reference>
<keyword evidence="7 8" id="KW-0501">Molybdenum cofactor biosynthesis</keyword>
<dbReference type="InterPro" id="IPR029044">
    <property type="entry name" value="Nucleotide-diphossugar_trans"/>
</dbReference>
<dbReference type="GO" id="GO:0061603">
    <property type="term" value="F:molybdenum cofactor guanylyltransferase activity"/>
    <property type="evidence" value="ECO:0007669"/>
    <property type="project" value="UniProtKB-EC"/>
</dbReference>
<keyword evidence="4 8" id="KW-0547">Nucleotide-binding</keyword>
<keyword evidence="5 8" id="KW-0460">Magnesium</keyword>
<evidence type="ECO:0000256" key="8">
    <source>
        <dbReference type="HAMAP-Rule" id="MF_00316"/>
    </source>
</evidence>
<comment type="similarity">
    <text evidence="8">Belongs to the MobA family.</text>
</comment>
<dbReference type="PANTHER" id="PTHR19136:SF81">
    <property type="entry name" value="MOLYBDENUM COFACTOR GUANYLYLTRANSFERASE"/>
    <property type="match status" value="1"/>
</dbReference>
<dbReference type="Pfam" id="PF12804">
    <property type="entry name" value="NTP_transf_3"/>
    <property type="match status" value="1"/>
</dbReference>
<dbReference type="EC" id="2.7.7.77" evidence="8"/>
<evidence type="ECO:0000256" key="3">
    <source>
        <dbReference type="ARBA" id="ARBA00022723"/>
    </source>
</evidence>
<gene>
    <name evidence="8" type="primary">mobA</name>
    <name evidence="10" type="ORF">SAMN05421753_12562</name>
</gene>
<dbReference type="InterPro" id="IPR013482">
    <property type="entry name" value="Molybde_CF_guanTrfase"/>
</dbReference>
<dbReference type="Gene3D" id="3.90.550.10">
    <property type="entry name" value="Spore Coat Polysaccharide Biosynthesis Protein SpsA, Chain A"/>
    <property type="match status" value="1"/>
</dbReference>
<keyword evidence="2 8" id="KW-0808">Transferase</keyword>
<keyword evidence="6 8" id="KW-0342">GTP-binding</keyword>
<keyword evidence="3 8" id="KW-0479">Metal-binding</keyword>
<dbReference type="HAMAP" id="MF_00316">
    <property type="entry name" value="MobA"/>
    <property type="match status" value="1"/>
</dbReference>
<proteinExistence type="inferred from homology"/>
<feature type="binding site" evidence="8">
    <location>
        <position position="101"/>
    </location>
    <ligand>
        <name>GTP</name>
        <dbReference type="ChEBI" id="CHEBI:37565"/>
    </ligand>
</feature>
<evidence type="ECO:0000313" key="11">
    <source>
        <dbReference type="Proteomes" id="UP000199518"/>
    </source>
</evidence>
<dbReference type="GO" id="GO:0005525">
    <property type="term" value="F:GTP binding"/>
    <property type="evidence" value="ECO:0007669"/>
    <property type="project" value="UniProtKB-UniRule"/>
</dbReference>
<evidence type="ECO:0000256" key="6">
    <source>
        <dbReference type="ARBA" id="ARBA00023134"/>
    </source>
</evidence>
<feature type="binding site" evidence="8">
    <location>
        <begin position="11"/>
        <end position="13"/>
    </location>
    <ligand>
        <name>GTP</name>
        <dbReference type="ChEBI" id="CHEBI:37565"/>
    </ligand>
</feature>
<evidence type="ECO:0000256" key="7">
    <source>
        <dbReference type="ARBA" id="ARBA00023150"/>
    </source>
</evidence>
<dbReference type="GO" id="GO:0046872">
    <property type="term" value="F:metal ion binding"/>
    <property type="evidence" value="ECO:0007669"/>
    <property type="project" value="UniProtKB-KW"/>
</dbReference>
<comment type="catalytic activity">
    <reaction evidence="8">
        <text>Mo-molybdopterin + GTP + H(+) = Mo-molybdopterin guanine dinucleotide + diphosphate</text>
        <dbReference type="Rhea" id="RHEA:34243"/>
        <dbReference type="ChEBI" id="CHEBI:15378"/>
        <dbReference type="ChEBI" id="CHEBI:33019"/>
        <dbReference type="ChEBI" id="CHEBI:37565"/>
        <dbReference type="ChEBI" id="CHEBI:71302"/>
        <dbReference type="ChEBI" id="CHEBI:71310"/>
        <dbReference type="EC" id="2.7.7.77"/>
    </reaction>
</comment>
<comment type="subcellular location">
    <subcellularLocation>
        <location evidence="8">Cytoplasm</location>
    </subcellularLocation>
</comment>
<dbReference type="GO" id="GO:0005737">
    <property type="term" value="C:cytoplasm"/>
    <property type="evidence" value="ECO:0007669"/>
    <property type="project" value="UniProtKB-SubCell"/>
</dbReference>
<feature type="binding site" evidence="8">
    <location>
        <position position="23"/>
    </location>
    <ligand>
        <name>GTP</name>
        <dbReference type="ChEBI" id="CHEBI:37565"/>
    </ligand>
</feature>
<feature type="domain" description="MobA-like NTP transferase" evidence="9">
    <location>
        <begin position="8"/>
        <end position="163"/>
    </location>
</feature>
<evidence type="ECO:0000256" key="4">
    <source>
        <dbReference type="ARBA" id="ARBA00022741"/>
    </source>
</evidence>
<evidence type="ECO:0000256" key="5">
    <source>
        <dbReference type="ARBA" id="ARBA00022842"/>
    </source>
</evidence>
<evidence type="ECO:0000256" key="1">
    <source>
        <dbReference type="ARBA" id="ARBA00022490"/>
    </source>
</evidence>
<evidence type="ECO:0000313" key="10">
    <source>
        <dbReference type="EMBL" id="SFJ61643.1"/>
    </source>
</evidence>